<reference evidence="4 5" key="1">
    <citation type="submission" date="2016-07" db="EMBL/GenBank/DDBJ databases">
        <title>Acinetobacter sp. ANC 4603.</title>
        <authorList>
            <person name="Radolfova-Krizova L."/>
            <person name="Nemec A."/>
        </authorList>
    </citation>
    <scope>NUCLEOTIDE SEQUENCE [LARGE SCALE GENOMIC DNA]</scope>
    <source>
        <strain evidence="4 5">ANC 4603</strain>
    </source>
</reference>
<feature type="domain" description="DUF4124" evidence="3">
    <location>
        <begin position="20"/>
        <end position="59"/>
    </location>
</feature>
<proteinExistence type="predicted"/>
<gene>
    <name evidence="4" type="ORF">BBP83_00325</name>
</gene>
<dbReference type="Pfam" id="PF13511">
    <property type="entry name" value="DUF4124"/>
    <property type="match status" value="1"/>
</dbReference>
<name>A0A1C3D007_9GAMM</name>
<feature type="region of interest" description="Disordered" evidence="1">
    <location>
        <begin position="37"/>
        <end position="123"/>
    </location>
</feature>
<dbReference type="EMBL" id="MBDL01000001">
    <property type="protein sequence ID" value="ODA14300.1"/>
    <property type="molecule type" value="Genomic_DNA"/>
</dbReference>
<feature type="chain" id="PRO_5008671821" description="DUF4124 domain-containing protein" evidence="2">
    <location>
        <begin position="27"/>
        <end position="123"/>
    </location>
</feature>
<dbReference type="InterPro" id="IPR025392">
    <property type="entry name" value="DUF4124"/>
</dbReference>
<organism evidence="4 5">
    <name type="scientific">Acinetobacter celticus</name>
    <dbReference type="NCBI Taxonomy" id="1891224"/>
    <lineage>
        <taxon>Bacteria</taxon>
        <taxon>Pseudomonadati</taxon>
        <taxon>Pseudomonadota</taxon>
        <taxon>Gammaproteobacteria</taxon>
        <taxon>Moraxellales</taxon>
        <taxon>Moraxellaceae</taxon>
        <taxon>Acinetobacter</taxon>
    </lineage>
</organism>
<dbReference type="Proteomes" id="UP000186553">
    <property type="component" value="Unassembled WGS sequence"/>
</dbReference>
<dbReference type="STRING" id="1891224.BBP83_00325"/>
<dbReference type="OrthoDB" id="7068596at2"/>
<comment type="caution">
    <text evidence="4">The sequence shown here is derived from an EMBL/GenBank/DDBJ whole genome shotgun (WGS) entry which is preliminary data.</text>
</comment>
<feature type="compositionally biased region" description="Polar residues" evidence="1">
    <location>
        <begin position="89"/>
        <end position="98"/>
    </location>
</feature>
<evidence type="ECO:0000256" key="1">
    <source>
        <dbReference type="SAM" id="MobiDB-lite"/>
    </source>
</evidence>
<feature type="compositionally biased region" description="Low complexity" evidence="1">
    <location>
        <begin position="63"/>
        <end position="79"/>
    </location>
</feature>
<evidence type="ECO:0000313" key="4">
    <source>
        <dbReference type="EMBL" id="ODA14300.1"/>
    </source>
</evidence>
<protein>
    <recommendedName>
        <fullName evidence="3">DUF4124 domain-containing protein</fullName>
    </recommendedName>
</protein>
<evidence type="ECO:0000256" key="2">
    <source>
        <dbReference type="SAM" id="SignalP"/>
    </source>
</evidence>
<feature type="signal peptide" evidence="2">
    <location>
        <begin position="1"/>
        <end position="26"/>
    </location>
</feature>
<sequence>MKMSFLKLGSVASTFVLIFMAQSSFAQNFYKWVDAKGSTHYTSTPPPKSAQKKGKVDTHGWKNSSPTTSNNQTQSETQNASPAHVDTKNAASTSQSSTAEKEQVHQQAQEALRQGQAVSAEQK</sequence>
<keyword evidence="2" id="KW-0732">Signal</keyword>
<dbReference type="AlphaFoldDB" id="A0A1C3D007"/>
<keyword evidence="5" id="KW-1185">Reference proteome</keyword>
<evidence type="ECO:0000313" key="5">
    <source>
        <dbReference type="Proteomes" id="UP000186553"/>
    </source>
</evidence>
<evidence type="ECO:0000259" key="3">
    <source>
        <dbReference type="Pfam" id="PF13511"/>
    </source>
</evidence>
<accession>A0A1C3D007</accession>